<feature type="transmembrane region" description="Helical" evidence="1">
    <location>
        <begin position="58"/>
        <end position="79"/>
    </location>
</feature>
<proteinExistence type="predicted"/>
<evidence type="ECO:0000313" key="3">
    <source>
        <dbReference type="Proteomes" id="UP000027730"/>
    </source>
</evidence>
<evidence type="ECO:0000256" key="1">
    <source>
        <dbReference type="SAM" id="Phobius"/>
    </source>
</evidence>
<keyword evidence="1" id="KW-0472">Membrane</keyword>
<name>A0A074WNC5_9PEZI</name>
<gene>
    <name evidence="2" type="ORF">M436DRAFT_83532</name>
</gene>
<dbReference type="Proteomes" id="UP000027730">
    <property type="component" value="Unassembled WGS sequence"/>
</dbReference>
<dbReference type="EMBL" id="KL584714">
    <property type="protein sequence ID" value="KEQ71242.1"/>
    <property type="molecule type" value="Genomic_DNA"/>
</dbReference>
<dbReference type="GeneID" id="25417193"/>
<accession>A0A074WNC5</accession>
<protein>
    <submittedName>
        <fullName evidence="2">Uncharacterized protein</fullName>
    </submittedName>
</protein>
<organism evidence="2 3">
    <name type="scientific">Aureobasidium namibiae CBS 147.97</name>
    <dbReference type="NCBI Taxonomy" id="1043004"/>
    <lineage>
        <taxon>Eukaryota</taxon>
        <taxon>Fungi</taxon>
        <taxon>Dikarya</taxon>
        <taxon>Ascomycota</taxon>
        <taxon>Pezizomycotina</taxon>
        <taxon>Dothideomycetes</taxon>
        <taxon>Dothideomycetidae</taxon>
        <taxon>Dothideales</taxon>
        <taxon>Saccotheciaceae</taxon>
        <taxon>Aureobasidium</taxon>
    </lineage>
</organism>
<keyword evidence="1" id="KW-1133">Transmembrane helix</keyword>
<evidence type="ECO:0000313" key="2">
    <source>
        <dbReference type="EMBL" id="KEQ71242.1"/>
    </source>
</evidence>
<dbReference type="RefSeq" id="XP_013425634.1">
    <property type="nucleotide sequence ID" value="XM_013570180.1"/>
</dbReference>
<feature type="transmembrane region" description="Helical" evidence="1">
    <location>
        <begin position="20"/>
        <end position="51"/>
    </location>
</feature>
<keyword evidence="1" id="KW-0812">Transmembrane</keyword>
<dbReference type="HOGENOM" id="CLU_1660368_0_0_1"/>
<keyword evidence="3" id="KW-1185">Reference proteome</keyword>
<reference evidence="2 3" key="1">
    <citation type="journal article" date="2014" name="BMC Genomics">
        <title>Genome sequencing of four Aureobasidium pullulans varieties: biotechnological potential, stress tolerance, and description of new species.</title>
        <authorList>
            <person name="Gostin Ar C."/>
            <person name="Ohm R.A."/>
            <person name="Kogej T."/>
            <person name="Sonjak S."/>
            <person name="Turk M."/>
            <person name="Zajc J."/>
            <person name="Zalar P."/>
            <person name="Grube M."/>
            <person name="Sun H."/>
            <person name="Han J."/>
            <person name="Sharma A."/>
            <person name="Chiniquy J."/>
            <person name="Ngan C.Y."/>
            <person name="Lipzen A."/>
            <person name="Barry K."/>
            <person name="Grigoriev I.V."/>
            <person name="Gunde-Cimerman N."/>
        </authorList>
    </citation>
    <scope>NUCLEOTIDE SEQUENCE [LARGE SCALE GENOMIC DNA]</scope>
    <source>
        <strain evidence="2 3">CBS 147.97</strain>
    </source>
</reference>
<sequence length="159" mass="18131">MPASNPHDISQYSKGSAAVHVVSTVALILSLYMILVIGLVFNSLMFLAVLFEPLIRAILQLAVDHFSWFIIMILVFYIFTTHISLPTPVSDPTQTSFQQESGHKILGDIKAETAEEIRERQEDDLRSRFSLRLYKVLFMEHIAETIDEHARELDSQNQI</sequence>
<dbReference type="AlphaFoldDB" id="A0A074WNC5"/>